<accession>A0A2S5GCR8</accession>
<dbReference type="OrthoDB" id="2988706at2"/>
<keyword evidence="2" id="KW-1185">Reference proteome</keyword>
<protein>
    <recommendedName>
        <fullName evidence="3">Sporulation protein</fullName>
    </recommendedName>
</protein>
<gene>
    <name evidence="1" type="ORF">C4B60_07865</name>
</gene>
<dbReference type="InterPro" id="IPR009776">
    <property type="entry name" value="Spore_0_M"/>
</dbReference>
<dbReference type="AlphaFoldDB" id="A0A2S5GCR8"/>
<evidence type="ECO:0008006" key="3">
    <source>
        <dbReference type="Google" id="ProtNLM"/>
    </source>
</evidence>
<comment type="caution">
    <text evidence="1">The sequence shown here is derived from an EMBL/GenBank/DDBJ whole genome shotgun (WGS) entry which is preliminary data.</text>
</comment>
<reference evidence="1 2" key="1">
    <citation type="submission" date="2018-02" db="EMBL/GenBank/DDBJ databases">
        <title>Jeotgalibacillus proteolyticum sp. nov. a protease producing bacterium isolated from ocean sediments of Laizhou Bay.</title>
        <authorList>
            <person name="Li Y."/>
        </authorList>
    </citation>
    <scope>NUCLEOTIDE SEQUENCE [LARGE SCALE GENOMIC DNA]</scope>
    <source>
        <strain evidence="1 2">22-7</strain>
    </source>
</reference>
<organism evidence="1 2">
    <name type="scientific">Jeotgalibacillus proteolyticus</name>
    <dbReference type="NCBI Taxonomy" id="2082395"/>
    <lineage>
        <taxon>Bacteria</taxon>
        <taxon>Bacillati</taxon>
        <taxon>Bacillota</taxon>
        <taxon>Bacilli</taxon>
        <taxon>Bacillales</taxon>
        <taxon>Caryophanaceae</taxon>
        <taxon>Jeotgalibacillus</taxon>
    </lineage>
</organism>
<evidence type="ECO:0000313" key="1">
    <source>
        <dbReference type="EMBL" id="PPA70704.1"/>
    </source>
</evidence>
<name>A0A2S5GCR8_9BACL</name>
<proteinExistence type="predicted"/>
<dbReference type="RefSeq" id="WP_104057454.1">
    <property type="nucleotide sequence ID" value="NZ_PREZ01000003.1"/>
</dbReference>
<dbReference type="Proteomes" id="UP000239047">
    <property type="component" value="Unassembled WGS sequence"/>
</dbReference>
<dbReference type="Pfam" id="PF07070">
    <property type="entry name" value="Spo0M"/>
    <property type="match status" value="1"/>
</dbReference>
<sequence length="143" mass="16553">MIFTALEGMSQMVMDKFKKWVTRDAGKVNLILDRNTLVPGEKITGVFHLKGPKNRKKVSRLECDLMQVDPNSRAEKMVEVATTIYMAKVIDDENWTKVPFSYSLPDQLANYNPEASYRFRTRLIFTNNVQSIDHDEIQLKIEP</sequence>
<dbReference type="EMBL" id="PREZ01000003">
    <property type="protein sequence ID" value="PPA70704.1"/>
    <property type="molecule type" value="Genomic_DNA"/>
</dbReference>
<evidence type="ECO:0000313" key="2">
    <source>
        <dbReference type="Proteomes" id="UP000239047"/>
    </source>
</evidence>